<evidence type="ECO:0000313" key="10">
    <source>
        <dbReference type="EMBL" id="KRN28500.1"/>
    </source>
</evidence>
<keyword evidence="3" id="KW-0805">Transcription regulation</keyword>
<dbReference type="GO" id="GO:0005737">
    <property type="term" value="C:cytoplasm"/>
    <property type="evidence" value="ECO:0007669"/>
    <property type="project" value="UniProtKB-SubCell"/>
</dbReference>
<evidence type="ECO:0000259" key="9">
    <source>
        <dbReference type="PROSITE" id="PS50995"/>
    </source>
</evidence>
<reference evidence="12 13" key="1">
    <citation type="journal article" date="2015" name="Genome Announc.">
        <title>Expanding the biotechnology potential of lactobacilli through comparative genomics of 213 strains and associated genera.</title>
        <authorList>
            <person name="Sun Z."/>
            <person name="Harris H.M."/>
            <person name="McCann A."/>
            <person name="Guo C."/>
            <person name="Argimon S."/>
            <person name="Zhang W."/>
            <person name="Yang X."/>
            <person name="Jeffery I.B."/>
            <person name="Cooney J.C."/>
            <person name="Kagawa T.F."/>
            <person name="Liu W."/>
            <person name="Song Y."/>
            <person name="Salvetti E."/>
            <person name="Wrobel A."/>
            <person name="Rasinkangas P."/>
            <person name="Parkhill J."/>
            <person name="Rea M.C."/>
            <person name="O'Sullivan O."/>
            <person name="Ritari J."/>
            <person name="Douillard F.P."/>
            <person name="Paul Ross R."/>
            <person name="Yang R."/>
            <person name="Briner A.E."/>
            <person name="Felis G.E."/>
            <person name="de Vos W.M."/>
            <person name="Barrangou R."/>
            <person name="Klaenhammer T.R."/>
            <person name="Caufield P.W."/>
            <person name="Cui Y."/>
            <person name="Zhang H."/>
            <person name="O'Toole P.W."/>
        </authorList>
    </citation>
    <scope>NUCLEOTIDE SEQUENCE [LARGE SCALE GENOMIC DNA]</scope>
    <source>
        <strain evidence="10 13">ATCC BAA-66</strain>
        <strain evidence="11 12">DSM 13344</strain>
    </source>
</reference>
<evidence type="ECO:0000313" key="11">
    <source>
        <dbReference type="EMBL" id="KRN32000.1"/>
    </source>
</evidence>
<evidence type="ECO:0000256" key="3">
    <source>
        <dbReference type="ARBA" id="ARBA00023015"/>
    </source>
</evidence>
<evidence type="ECO:0000256" key="5">
    <source>
        <dbReference type="ARBA" id="ARBA00023163"/>
    </source>
</evidence>
<name>A0A0R2FUQ8_9LACO</name>
<proteinExistence type="inferred from homology"/>
<dbReference type="AlphaFoldDB" id="A0A0R2FUQ8"/>
<sequence length="159" mass="18402">MGTEKKGRTQLTQPILLNEQLCFAIYRAQKQYNHFYAKALAPYHLTYPQYISLLDLWEKGSLTVKELGNDLHLDSGTLTPLLKRLEKEGWVNRRRAKEDERRVYISLTAKGKRMKPEVYAHVGDCMTHIGFSQEEYDHLRGEVNEVTTHLADIPDGELV</sequence>
<dbReference type="PROSITE" id="PS50995">
    <property type="entry name" value="HTH_MARR_2"/>
    <property type="match status" value="1"/>
</dbReference>
<accession>A0A0R2FUQ8</accession>
<dbReference type="Proteomes" id="UP000051751">
    <property type="component" value="Unassembled WGS sequence"/>
</dbReference>
<dbReference type="Proteomes" id="UP000051645">
    <property type="component" value="Unassembled WGS sequence"/>
</dbReference>
<evidence type="ECO:0000256" key="2">
    <source>
        <dbReference type="ARBA" id="ARBA00022490"/>
    </source>
</evidence>
<evidence type="ECO:0000256" key="8">
    <source>
        <dbReference type="ARBA" id="ARBA00047207"/>
    </source>
</evidence>
<dbReference type="EMBL" id="JQAT01000003">
    <property type="protein sequence ID" value="KRN28500.1"/>
    <property type="molecule type" value="Genomic_DNA"/>
</dbReference>
<dbReference type="InterPro" id="IPR036390">
    <property type="entry name" value="WH_DNA-bd_sf"/>
</dbReference>
<dbReference type="InterPro" id="IPR036388">
    <property type="entry name" value="WH-like_DNA-bd_sf"/>
</dbReference>
<dbReference type="PRINTS" id="PR00598">
    <property type="entry name" value="HTHMARR"/>
</dbReference>
<dbReference type="GO" id="GO:0003677">
    <property type="term" value="F:DNA binding"/>
    <property type="evidence" value="ECO:0007669"/>
    <property type="project" value="UniProtKB-KW"/>
</dbReference>
<comment type="caution">
    <text evidence="11">The sequence shown here is derived from an EMBL/GenBank/DDBJ whole genome shotgun (WGS) entry which is preliminary data.</text>
</comment>
<dbReference type="PANTHER" id="PTHR42756">
    <property type="entry name" value="TRANSCRIPTIONAL REGULATOR, MARR"/>
    <property type="match status" value="1"/>
</dbReference>
<protein>
    <recommendedName>
        <fullName evidence="7">HTH-type transcriptional regulator SarZ</fullName>
    </recommendedName>
    <alternativeName>
        <fullName evidence="8">Staphylococcal accessory regulator Z</fullName>
    </alternativeName>
</protein>
<dbReference type="SMART" id="SM00347">
    <property type="entry name" value="HTH_MARR"/>
    <property type="match status" value="1"/>
</dbReference>
<dbReference type="STRING" id="81857.IV38_GL001502"/>
<comment type="subcellular location">
    <subcellularLocation>
        <location evidence="1">Cytoplasm</location>
    </subcellularLocation>
</comment>
<evidence type="ECO:0000256" key="6">
    <source>
        <dbReference type="ARBA" id="ARBA00046337"/>
    </source>
</evidence>
<organism evidence="11 12">
    <name type="scientific">Lactobacillus selangorensis</name>
    <dbReference type="NCBI Taxonomy" id="81857"/>
    <lineage>
        <taxon>Bacteria</taxon>
        <taxon>Bacillati</taxon>
        <taxon>Bacillota</taxon>
        <taxon>Bacilli</taxon>
        <taxon>Lactobacillales</taxon>
        <taxon>Lactobacillaceae</taxon>
        <taxon>Lactobacillus</taxon>
    </lineage>
</organism>
<evidence type="ECO:0000256" key="4">
    <source>
        <dbReference type="ARBA" id="ARBA00023125"/>
    </source>
</evidence>
<evidence type="ECO:0000256" key="1">
    <source>
        <dbReference type="ARBA" id="ARBA00004496"/>
    </source>
</evidence>
<dbReference type="GO" id="GO:0003700">
    <property type="term" value="F:DNA-binding transcription factor activity"/>
    <property type="evidence" value="ECO:0007669"/>
    <property type="project" value="InterPro"/>
</dbReference>
<comment type="similarity">
    <text evidence="6">Belongs to the SarZ family.</text>
</comment>
<dbReference type="InterPro" id="IPR055166">
    <property type="entry name" value="Transc_reg_Sar_Rot_HTH"/>
</dbReference>
<dbReference type="CDD" id="cd00090">
    <property type="entry name" value="HTH_ARSR"/>
    <property type="match status" value="1"/>
</dbReference>
<dbReference type="PANTHER" id="PTHR42756:SF1">
    <property type="entry name" value="TRANSCRIPTIONAL REPRESSOR OF EMRAB OPERON"/>
    <property type="match status" value="1"/>
</dbReference>
<dbReference type="Pfam" id="PF22381">
    <property type="entry name" value="Staph_reg_Sar_Rot"/>
    <property type="match status" value="1"/>
</dbReference>
<keyword evidence="5" id="KW-0804">Transcription</keyword>
<evidence type="ECO:0000313" key="12">
    <source>
        <dbReference type="Proteomes" id="UP000051645"/>
    </source>
</evidence>
<dbReference type="EMBL" id="JQAZ01000003">
    <property type="protein sequence ID" value="KRN32000.1"/>
    <property type="molecule type" value="Genomic_DNA"/>
</dbReference>
<dbReference type="Gene3D" id="1.10.10.10">
    <property type="entry name" value="Winged helix-like DNA-binding domain superfamily/Winged helix DNA-binding domain"/>
    <property type="match status" value="1"/>
</dbReference>
<gene>
    <name evidence="10" type="ORF">IV38_GL001502</name>
    <name evidence="11" type="ORF">IV40_GL001288</name>
</gene>
<dbReference type="FunFam" id="1.10.10.10:FF:000163">
    <property type="entry name" value="MarR family transcriptional regulator"/>
    <property type="match status" value="1"/>
</dbReference>
<keyword evidence="2" id="KW-0963">Cytoplasm</keyword>
<evidence type="ECO:0000313" key="13">
    <source>
        <dbReference type="Proteomes" id="UP000051751"/>
    </source>
</evidence>
<keyword evidence="4" id="KW-0238">DNA-binding</keyword>
<dbReference type="PATRIC" id="fig|81857.3.peg.1510"/>
<dbReference type="InterPro" id="IPR000835">
    <property type="entry name" value="HTH_MarR-typ"/>
</dbReference>
<dbReference type="InterPro" id="IPR011991">
    <property type="entry name" value="ArsR-like_HTH"/>
</dbReference>
<dbReference type="SUPFAM" id="SSF46785">
    <property type="entry name" value="Winged helix' DNA-binding domain"/>
    <property type="match status" value="1"/>
</dbReference>
<feature type="domain" description="HTH marR-type" evidence="9">
    <location>
        <begin position="18"/>
        <end position="148"/>
    </location>
</feature>
<evidence type="ECO:0000256" key="7">
    <source>
        <dbReference type="ARBA" id="ARBA00047188"/>
    </source>
</evidence>
<keyword evidence="12" id="KW-1185">Reference proteome</keyword>